<dbReference type="InterPro" id="IPR001647">
    <property type="entry name" value="HTH_TetR"/>
</dbReference>
<dbReference type="InterPro" id="IPR050624">
    <property type="entry name" value="HTH-type_Tx_Regulator"/>
</dbReference>
<evidence type="ECO:0000256" key="3">
    <source>
        <dbReference type="SAM" id="MobiDB-lite"/>
    </source>
</evidence>
<dbReference type="PANTHER" id="PTHR43479:SF16">
    <property type="entry name" value="HTH TETR-TYPE DOMAIN-CONTAINING PROTEIN"/>
    <property type="match status" value="1"/>
</dbReference>
<dbReference type="GO" id="GO:0003677">
    <property type="term" value="F:DNA binding"/>
    <property type="evidence" value="ECO:0007669"/>
    <property type="project" value="UniProtKB-UniRule"/>
</dbReference>
<gene>
    <name evidence="5" type="ORF">D2E23_0083</name>
</gene>
<dbReference type="OrthoDB" id="268339at2"/>
<organism evidence="5 6">
    <name type="scientific">Bifidobacterium callimiconis</name>
    <dbReference type="NCBI Taxonomy" id="2306973"/>
    <lineage>
        <taxon>Bacteria</taxon>
        <taxon>Bacillati</taxon>
        <taxon>Actinomycetota</taxon>
        <taxon>Actinomycetes</taxon>
        <taxon>Bifidobacteriales</taxon>
        <taxon>Bifidobacteriaceae</taxon>
        <taxon>Bifidobacterium</taxon>
    </lineage>
</organism>
<keyword evidence="1 2" id="KW-0238">DNA-binding</keyword>
<accession>A0A430FHH0</accession>
<dbReference type="EMBL" id="QXGJ01000001">
    <property type="protein sequence ID" value="RSX52355.1"/>
    <property type="molecule type" value="Genomic_DNA"/>
</dbReference>
<sequence>MKKDLSGKLTRGTIRTLDAFFDAMTGLLRTKPLTAISINELCETSSYPRATFYNYFDDRDDLVNYCWTTLAGRANMTDLESIEPERRVDVALDAMADLLESNADLLAAILEHNPADGPLFISLRAFIAERARMLMQACTDHGRHDLPDELIADHYASTLMLVLDWAYLRGHALTREQLHHYAHALLNGACVPFPKQDVPHVPSGNQVDYDASTMGVDNERKDA</sequence>
<feature type="region of interest" description="Disordered" evidence="3">
    <location>
        <begin position="204"/>
        <end position="223"/>
    </location>
</feature>
<dbReference type="PROSITE" id="PS50977">
    <property type="entry name" value="HTH_TETR_2"/>
    <property type="match status" value="1"/>
</dbReference>
<feature type="DNA-binding region" description="H-T-H motif" evidence="2">
    <location>
        <begin position="37"/>
        <end position="56"/>
    </location>
</feature>
<keyword evidence="6" id="KW-1185">Reference proteome</keyword>
<dbReference type="AlphaFoldDB" id="A0A430FHH0"/>
<reference evidence="5 6" key="1">
    <citation type="submission" date="2018-09" db="EMBL/GenBank/DDBJ databases">
        <title>Characterization of the phylogenetic diversity of five novel species belonging to the genus Bifidobacterium.</title>
        <authorList>
            <person name="Lugli G.A."/>
            <person name="Duranti S."/>
            <person name="Milani C."/>
        </authorList>
    </citation>
    <scope>NUCLEOTIDE SEQUENCE [LARGE SCALE GENOMIC DNA]</scope>
    <source>
        <strain evidence="5 6">2028B</strain>
    </source>
</reference>
<dbReference type="PANTHER" id="PTHR43479">
    <property type="entry name" value="ACREF/ENVCD OPERON REPRESSOR-RELATED"/>
    <property type="match status" value="1"/>
</dbReference>
<dbReference type="Gene3D" id="1.10.357.10">
    <property type="entry name" value="Tetracycline Repressor, domain 2"/>
    <property type="match status" value="1"/>
</dbReference>
<evidence type="ECO:0000313" key="6">
    <source>
        <dbReference type="Proteomes" id="UP000288607"/>
    </source>
</evidence>
<feature type="domain" description="HTH tetR-type" evidence="4">
    <location>
        <begin position="14"/>
        <end position="74"/>
    </location>
</feature>
<evidence type="ECO:0000259" key="4">
    <source>
        <dbReference type="PROSITE" id="PS50977"/>
    </source>
</evidence>
<proteinExistence type="predicted"/>
<evidence type="ECO:0000256" key="1">
    <source>
        <dbReference type="ARBA" id="ARBA00023125"/>
    </source>
</evidence>
<dbReference type="Proteomes" id="UP000288607">
    <property type="component" value="Unassembled WGS sequence"/>
</dbReference>
<comment type="caution">
    <text evidence="5">The sequence shown here is derived from an EMBL/GenBank/DDBJ whole genome shotgun (WGS) entry which is preliminary data.</text>
</comment>
<protein>
    <submittedName>
        <fullName evidence="5">Transcriptional regulator</fullName>
    </submittedName>
</protein>
<dbReference type="RefSeq" id="WP_126029058.1">
    <property type="nucleotide sequence ID" value="NZ_QXGJ01000001.1"/>
</dbReference>
<dbReference type="SUPFAM" id="SSF46689">
    <property type="entry name" value="Homeodomain-like"/>
    <property type="match status" value="1"/>
</dbReference>
<evidence type="ECO:0000313" key="5">
    <source>
        <dbReference type="EMBL" id="RSX52355.1"/>
    </source>
</evidence>
<name>A0A430FHH0_9BIFI</name>
<evidence type="ECO:0000256" key="2">
    <source>
        <dbReference type="PROSITE-ProRule" id="PRU00335"/>
    </source>
</evidence>
<dbReference type="InterPro" id="IPR009057">
    <property type="entry name" value="Homeodomain-like_sf"/>
</dbReference>